<name>A0ABU3KD94_9BIFI</name>
<protein>
    <submittedName>
        <fullName evidence="1">Uncharacterized protein</fullName>
    </submittedName>
</protein>
<organism evidence="1 2">
    <name type="scientific">Bifidobacterium kimbladii</name>
    <dbReference type="NCBI Taxonomy" id="1293826"/>
    <lineage>
        <taxon>Bacteria</taxon>
        <taxon>Bacillati</taxon>
        <taxon>Actinomycetota</taxon>
        <taxon>Actinomycetes</taxon>
        <taxon>Bifidobacteriales</taxon>
        <taxon>Bifidobacteriaceae</taxon>
        <taxon>Bifidobacterium</taxon>
    </lineage>
</organism>
<dbReference type="EMBL" id="JASTZZ010000001">
    <property type="protein sequence ID" value="MDT7508554.1"/>
    <property type="molecule type" value="Genomic_DNA"/>
</dbReference>
<evidence type="ECO:0000313" key="2">
    <source>
        <dbReference type="Proteomes" id="UP001529481"/>
    </source>
</evidence>
<accession>A0ABU3KD94</accession>
<sequence length="43" mass="4629">MAADACAGSTPENHKLAIDTLALFRPLITITDTDSLLRDLQTD</sequence>
<dbReference type="RefSeq" id="WP_313837941.1">
    <property type="nucleotide sequence ID" value="NZ_JASTZZ010000001.1"/>
</dbReference>
<reference evidence="2" key="2">
    <citation type="submission" date="2023-07" db="EMBL/GenBank/DDBJ databases">
        <title>Bifidobacterium spp. in honeybee.</title>
        <authorList>
            <person name="Olofsson T."/>
        </authorList>
    </citation>
    <scope>NUCLEOTIDE SEQUENCE [LARGE SCALE GENOMIC DNA]</scope>
    <source>
        <strain evidence="2">H1HS16N</strain>
    </source>
</reference>
<gene>
    <name evidence="1" type="ORF">QRX41_00175</name>
</gene>
<keyword evidence="2" id="KW-1185">Reference proteome</keyword>
<evidence type="ECO:0000313" key="1">
    <source>
        <dbReference type="EMBL" id="MDT7508554.1"/>
    </source>
</evidence>
<dbReference type="SUPFAM" id="SSF52499">
    <property type="entry name" value="Isochorismatase-like hydrolases"/>
    <property type="match status" value="1"/>
</dbReference>
<comment type="caution">
    <text evidence="1">The sequence shown here is derived from an EMBL/GenBank/DDBJ whole genome shotgun (WGS) entry which is preliminary data.</text>
</comment>
<reference evidence="1 2" key="1">
    <citation type="submission" date="2023-06" db="EMBL/GenBank/DDBJ databases">
        <authorList>
            <person name="Pascarelli S."/>
        </authorList>
    </citation>
    <scope>NUCLEOTIDE SEQUENCE [LARGE SCALE GENOMIC DNA]</scope>
    <source>
        <strain evidence="1 2">H1HS16N</strain>
    </source>
</reference>
<dbReference type="Proteomes" id="UP001529481">
    <property type="component" value="Unassembled WGS sequence"/>
</dbReference>
<proteinExistence type="predicted"/>
<dbReference type="InterPro" id="IPR036380">
    <property type="entry name" value="Isochorismatase-like_sf"/>
</dbReference>